<accession>A0A1A9IA93</accession>
<gene>
    <name evidence="3" type="ORF">A8C56_23075</name>
</gene>
<dbReference type="EMBL" id="CP015772">
    <property type="protein sequence ID" value="ANH83474.1"/>
    <property type="molecule type" value="Genomic_DNA"/>
</dbReference>
<protein>
    <submittedName>
        <fullName evidence="3">[Fe-S]-binding protein</fullName>
    </submittedName>
</protein>
<dbReference type="InterPro" id="IPR030948">
    <property type="entry name" value="TAT_var_transloc_signal_dom"/>
</dbReference>
<dbReference type="Gene3D" id="3.30.2070.10">
    <property type="entry name" value="Formate dehydrogenase/DMSO reductase"/>
    <property type="match status" value="1"/>
</dbReference>
<dbReference type="Pfam" id="PF13247">
    <property type="entry name" value="Fer4_11"/>
    <property type="match status" value="1"/>
</dbReference>
<dbReference type="OrthoDB" id="9779457at2"/>
<dbReference type="CDD" id="cd10551">
    <property type="entry name" value="PsrB"/>
    <property type="match status" value="1"/>
</dbReference>
<dbReference type="PANTHER" id="PTHR42783">
    <property type="entry name" value="GLUTAMATE SYNTHASE [NADPH] SMALL CHAIN"/>
    <property type="match status" value="1"/>
</dbReference>
<dbReference type="PROSITE" id="PS51379">
    <property type="entry name" value="4FE4S_FER_2"/>
    <property type="match status" value="3"/>
</dbReference>
<name>A0A1A9IA93_9BACT</name>
<dbReference type="Proteomes" id="UP000077667">
    <property type="component" value="Chromosome"/>
</dbReference>
<evidence type="ECO:0000259" key="2">
    <source>
        <dbReference type="PROSITE" id="PS51379"/>
    </source>
</evidence>
<feature type="region of interest" description="Disordered" evidence="1">
    <location>
        <begin position="1029"/>
        <end position="1050"/>
    </location>
</feature>
<feature type="domain" description="4Fe-4S ferredoxin-type" evidence="2">
    <location>
        <begin position="822"/>
        <end position="853"/>
    </location>
</feature>
<feature type="domain" description="4Fe-4S ferredoxin-type" evidence="2">
    <location>
        <begin position="763"/>
        <end position="793"/>
    </location>
</feature>
<dbReference type="NCBIfam" id="TIGR04519">
    <property type="entry name" value="MoCo_extend_TAT"/>
    <property type="match status" value="1"/>
</dbReference>
<evidence type="ECO:0000313" key="4">
    <source>
        <dbReference type="Proteomes" id="UP000077667"/>
    </source>
</evidence>
<dbReference type="AlphaFoldDB" id="A0A1A9IA93"/>
<reference evidence="3 4" key="1">
    <citation type="submission" date="2016-05" db="EMBL/GenBank/DDBJ databases">
        <title>Niabella ginsenosidivorans BS26 whole genome sequencing.</title>
        <authorList>
            <person name="Im W.T."/>
            <person name="Siddiqi M.Z."/>
        </authorList>
    </citation>
    <scope>NUCLEOTIDE SEQUENCE [LARGE SCALE GENOMIC DNA]</scope>
    <source>
        <strain evidence="3 4">BS26</strain>
    </source>
</reference>
<proteinExistence type="predicted"/>
<dbReference type="InterPro" id="IPR017896">
    <property type="entry name" value="4Fe4S_Fe-S-bd"/>
</dbReference>
<dbReference type="KEGG" id="nia:A8C56_23075"/>
<dbReference type="SUPFAM" id="SSF53706">
    <property type="entry name" value="Formate dehydrogenase/DMSO reductase, domains 1-3"/>
    <property type="match status" value="1"/>
</dbReference>
<dbReference type="STRING" id="1176587.A8C56_23075"/>
<evidence type="ECO:0000313" key="3">
    <source>
        <dbReference type="EMBL" id="ANH83474.1"/>
    </source>
</evidence>
<keyword evidence="4" id="KW-1185">Reference proteome</keyword>
<sequence length="1050" mass="115118">MNNKYWQGFGEFNKSEQFQKRVQDEFRDELPFEDFDSKGLLDAKAPRRDFLKYLGFSTAAATLAASCKTKIREAIPYGSKPDNIIPGEAKYYATTFVQGGEAVPVVAKVRDGRPIKIEGNDYLSTTNGGTSARVQASVLDLYDMHRLRFPQRQVGGKFEESTFDFIDKAIAAELAAAGTVVLLTSSINSPTTLDIIAKNPKIRHVQYDAISYNGILLANEASGFGKKIPTYRFDQASVIVGLGADFLGTWLNSEENAAGYAVGRRINEANPVMSKHYQFESFLSVTGSNADERFTHRPSETGAVALALLAALGGAVAAPALKDAKLSAGIAKVAAELKAASGKALVVCGSNDINTQVIVNAINNAIGAYGTTIDWSRADNSRKGTDKEFADLLAQMEGGQVDALLIYDANPAYDYFDAARFANALKKIKTTVSFGYRMDETTQLCKYIIPSHHYLESWGDAEPKTGVYSFIQPTIFPLFKTRNFQTSLLKWFGNAQDYEAYTRNFWIQKTGSEVAYHKALENGILEEAASGSGAYNAGAVAAAATSIAGAPVGAKDELVLYETVAIGPGYGAVNPWLQELPDPISKACWGNYALISIPKAKELGIDTGVDYEYYPDKPVIKISNGKTTVELPILVIPGMNANTIAVQVGYGRSEKLGRTAAGVGKNMFPFASLFPSGSISYFVPNITVESAGKKEKIAQMQIHNSYEGRVEVLRETTLATYRKTPNEVLDFRKKLAETYAKTTGDFRTEATLYGDHEKPGIKWGMNIDMNACTGCSACVVACHAENNVPVVGKSEVLRFHDMHWLRIDRYFVSDEANPDNLKGVVFQPMLCQHCDNAPCENVCPVAATNHSTEGLNQMAYNRCIGTRYCANNCPFKVRRFNWADYTGADSFPNNQDQKLVGVLDPVVHQMNDAVSRMVLNPDVTVRSRGVMEKCSFCVQRLQHAKLDAKKAGRPLKDGEAKTACQQACSTNAIVFGDARDKESAISQVRLNNPQRLFYSLEQLHVLPNVSYFSKIRNTDEIVLAGEHEVRDPEDEKRGIVEEPVKEGAHH</sequence>
<organism evidence="3 4">
    <name type="scientific">Niabella ginsenosidivorans</name>
    <dbReference type="NCBI Taxonomy" id="1176587"/>
    <lineage>
        <taxon>Bacteria</taxon>
        <taxon>Pseudomonadati</taxon>
        <taxon>Bacteroidota</taxon>
        <taxon>Chitinophagia</taxon>
        <taxon>Chitinophagales</taxon>
        <taxon>Chitinophagaceae</taxon>
        <taxon>Niabella</taxon>
    </lineage>
</organism>
<feature type="domain" description="4Fe-4S ferredoxin-type" evidence="2">
    <location>
        <begin position="854"/>
        <end position="883"/>
    </location>
</feature>
<evidence type="ECO:0000256" key="1">
    <source>
        <dbReference type="SAM" id="MobiDB-lite"/>
    </source>
</evidence>
<dbReference type="PANTHER" id="PTHR42783:SF3">
    <property type="entry name" value="GLUTAMATE SYNTHASE [NADPH] SMALL CHAIN-RELATED"/>
    <property type="match status" value="1"/>
</dbReference>
<dbReference type="Gene3D" id="3.30.70.20">
    <property type="match status" value="2"/>
</dbReference>
<dbReference type="SUPFAM" id="SSF54862">
    <property type="entry name" value="4Fe-4S ferredoxins"/>
    <property type="match status" value="1"/>
</dbReference>
<dbReference type="RefSeq" id="WP_067761063.1">
    <property type="nucleotide sequence ID" value="NZ_CP015772.1"/>
</dbReference>
<dbReference type="Gene3D" id="3.40.50.740">
    <property type="match status" value="1"/>
</dbReference>